<organism evidence="1 2">
    <name type="scientific">Slackia equolifaciens</name>
    <dbReference type="NCBI Taxonomy" id="498718"/>
    <lineage>
        <taxon>Bacteria</taxon>
        <taxon>Bacillati</taxon>
        <taxon>Actinomycetota</taxon>
        <taxon>Coriobacteriia</taxon>
        <taxon>Eggerthellales</taxon>
        <taxon>Eggerthellaceae</taxon>
        <taxon>Slackia</taxon>
    </lineage>
</organism>
<dbReference type="AlphaFoldDB" id="A0A9D3A0F3"/>
<accession>A0A9D3A0F3</accession>
<reference evidence="1" key="1">
    <citation type="journal article" date="2021" name="PeerJ">
        <title>Extensive microbial diversity within the chicken gut microbiome revealed by metagenomics and culture.</title>
        <authorList>
            <person name="Gilroy R."/>
            <person name="Ravi A."/>
            <person name="Getino M."/>
            <person name="Pursley I."/>
            <person name="Horton D.L."/>
            <person name="Alikhan N.F."/>
            <person name="Baker D."/>
            <person name="Gharbi K."/>
            <person name="Hall N."/>
            <person name="Watson M."/>
            <person name="Adriaenssens E.M."/>
            <person name="Foster-Nyarko E."/>
            <person name="Jarju S."/>
            <person name="Secka A."/>
            <person name="Antonio M."/>
            <person name="Oren A."/>
            <person name="Chaudhuri R.R."/>
            <person name="La Ragione R."/>
            <person name="Hildebrand F."/>
            <person name="Pallen M.J."/>
        </authorList>
    </citation>
    <scope>NUCLEOTIDE SEQUENCE</scope>
    <source>
        <strain evidence="1">ChiGjej6B6-11269</strain>
    </source>
</reference>
<name>A0A9D3A0F3_9ACTN</name>
<comment type="caution">
    <text evidence="1">The sequence shown here is derived from an EMBL/GenBank/DDBJ whole genome shotgun (WGS) entry which is preliminary data.</text>
</comment>
<gene>
    <name evidence="1" type="ORF">K8U77_00770</name>
</gene>
<dbReference type="Proteomes" id="UP000786989">
    <property type="component" value="Unassembled WGS sequence"/>
</dbReference>
<feature type="non-terminal residue" evidence="1">
    <location>
        <position position="1"/>
    </location>
</feature>
<evidence type="ECO:0000313" key="1">
    <source>
        <dbReference type="EMBL" id="HJF64636.1"/>
    </source>
</evidence>
<sequence>AVFASLIERSGRFSLGLGEFTPEICSNDIFMSELKKAQRAFSAIEVNKDRFFSIREFESLSQPLTAEDFKAFLDQTIEEAKPDTPFNAYTLGMQDKLGRLRDVGETLGIGNYFIDSVLAQGYVGNQIKRTSMADTPLYCKTTGSFTSIEVLEEIIKPSGRMKVLDVQKALAATYNVRLIPAQIRSIASRGGMRLSDMGNSIIVDGE</sequence>
<evidence type="ECO:0000313" key="2">
    <source>
        <dbReference type="Proteomes" id="UP000786989"/>
    </source>
</evidence>
<protein>
    <submittedName>
        <fullName evidence="1">Uncharacterized protein</fullName>
    </submittedName>
</protein>
<dbReference type="EMBL" id="DYWI01000014">
    <property type="protein sequence ID" value="HJF64636.1"/>
    <property type="molecule type" value="Genomic_DNA"/>
</dbReference>
<reference evidence="1" key="2">
    <citation type="submission" date="2021-09" db="EMBL/GenBank/DDBJ databases">
        <authorList>
            <person name="Gilroy R."/>
        </authorList>
    </citation>
    <scope>NUCLEOTIDE SEQUENCE</scope>
    <source>
        <strain evidence="1">ChiGjej6B6-11269</strain>
    </source>
</reference>
<proteinExistence type="predicted"/>